<sequence>MKFGIAISLCSLFLLSCKPRTSTPITVEDDPESTESTSIKLNEVQELYISHLQERKHEALLTLLLKHKDTFDDDPQYLNMLGVAYMTNRQHATAERYFQELCKKNASGQAKFNLAESKFVQEKFREASPIFLDIYQDPKSTAVMRDVSFYKYYITLLCEGSPEEISAIRPAEANISDLAMAYCFVVQRLLTDTQFLDEAKTTRKKLQLKPGHEAYEDTLNELELLGKLHPARPMTPDN</sequence>
<gene>
    <name evidence="1" type="ORF">Rhal01_03693</name>
</gene>
<name>A0ABP9VA49_9BACT</name>
<evidence type="ECO:0000313" key="1">
    <source>
        <dbReference type="EMBL" id="GAA5497497.1"/>
    </source>
</evidence>
<accession>A0ABP9VA49</accession>
<dbReference type="SUPFAM" id="SSF48452">
    <property type="entry name" value="TPR-like"/>
    <property type="match status" value="1"/>
</dbReference>
<protein>
    <recommendedName>
        <fullName evidence="3">Tetratricopeptide repeat protein</fullName>
    </recommendedName>
</protein>
<dbReference type="Proteomes" id="UP001424741">
    <property type="component" value="Unassembled WGS sequence"/>
</dbReference>
<dbReference type="InterPro" id="IPR011990">
    <property type="entry name" value="TPR-like_helical_dom_sf"/>
</dbReference>
<comment type="caution">
    <text evidence="1">The sequence shown here is derived from an EMBL/GenBank/DDBJ whole genome shotgun (WGS) entry which is preliminary data.</text>
</comment>
<dbReference type="Gene3D" id="1.25.40.10">
    <property type="entry name" value="Tetratricopeptide repeat domain"/>
    <property type="match status" value="1"/>
</dbReference>
<evidence type="ECO:0008006" key="3">
    <source>
        <dbReference type="Google" id="ProtNLM"/>
    </source>
</evidence>
<organism evidence="1 2">
    <name type="scientific">Rubritalea halochordaticola</name>
    <dbReference type="NCBI Taxonomy" id="714537"/>
    <lineage>
        <taxon>Bacteria</taxon>
        <taxon>Pseudomonadati</taxon>
        <taxon>Verrucomicrobiota</taxon>
        <taxon>Verrucomicrobiia</taxon>
        <taxon>Verrucomicrobiales</taxon>
        <taxon>Rubritaleaceae</taxon>
        <taxon>Rubritalea</taxon>
    </lineage>
</organism>
<dbReference type="PROSITE" id="PS51257">
    <property type="entry name" value="PROKAR_LIPOPROTEIN"/>
    <property type="match status" value="1"/>
</dbReference>
<evidence type="ECO:0000313" key="2">
    <source>
        <dbReference type="Proteomes" id="UP001424741"/>
    </source>
</evidence>
<reference evidence="1 2" key="1">
    <citation type="submission" date="2024-02" db="EMBL/GenBank/DDBJ databases">
        <title>Rubritalea halochordaticola NBRC 107102.</title>
        <authorList>
            <person name="Ichikawa N."/>
            <person name="Katano-Makiyama Y."/>
            <person name="Hidaka K."/>
        </authorList>
    </citation>
    <scope>NUCLEOTIDE SEQUENCE [LARGE SCALE GENOMIC DNA]</scope>
    <source>
        <strain evidence="1 2">NBRC 107102</strain>
    </source>
</reference>
<dbReference type="EMBL" id="BAABRL010000016">
    <property type="protein sequence ID" value="GAA5497497.1"/>
    <property type="molecule type" value="Genomic_DNA"/>
</dbReference>
<proteinExistence type="predicted"/>
<dbReference type="RefSeq" id="WP_346190003.1">
    <property type="nucleotide sequence ID" value="NZ_BAABRL010000016.1"/>
</dbReference>
<keyword evidence="2" id="KW-1185">Reference proteome</keyword>